<comment type="caution">
    <text evidence="2">The sequence shown here is derived from an EMBL/GenBank/DDBJ whole genome shotgun (WGS) entry which is preliminary data.</text>
</comment>
<name>A0A9P8VK74_9PEZI</name>
<dbReference type="InterPro" id="IPR045518">
    <property type="entry name" value="2EXR"/>
</dbReference>
<dbReference type="Pfam" id="PF20150">
    <property type="entry name" value="2EXR"/>
    <property type="match status" value="1"/>
</dbReference>
<sequence length="416" mass="47768">MASPPLPLSEDFPQFRKLPSELRRMIWNECLPARRVVELDYPVRHAYDEFSELVRVSWCRLHATTTQNGRWPLISRVCRESRAVVVETRCADIPPWLPGLESLACDWLSQPQGCWIRSGQDVINLNFHAAGDYGDGSFVEIPERPDPIPWAAEVANKYEAAEVSLAAAALFPFGPSKKPDLNWEPWEAEDTTVWSLGRCKQKKYLMCLQTVTVHASTAEASLLGDDLFGTLGDSPIALIDPISDWKSIEKARLLWQTFSPTDAEAASFFEQAAEAEELQARVSEWSRSATKLWFYFSWMRKRANQGTALLTEEDFLSLTPLFRRILISTAMDIPEDDLWEDFPPMPELQPVIMFRLCPAKCHREVQDPCEVDHARKEASRERLRRLRARRRVSGRGRGSIARTWWYPPRVQHEPEE</sequence>
<accession>A0A9P8VK74</accession>
<keyword evidence="3" id="KW-1185">Reference proteome</keyword>
<dbReference type="PANTHER" id="PTHR35910">
    <property type="entry name" value="2EXR DOMAIN-CONTAINING PROTEIN"/>
    <property type="match status" value="1"/>
</dbReference>
<feature type="domain" description="2EXR" evidence="1">
    <location>
        <begin position="12"/>
        <end position="122"/>
    </location>
</feature>
<dbReference type="Proteomes" id="UP000770015">
    <property type="component" value="Unassembled WGS sequence"/>
</dbReference>
<gene>
    <name evidence="2" type="ORF">F5X68DRAFT_196579</name>
</gene>
<dbReference type="EMBL" id="JAGSXJ010000001">
    <property type="protein sequence ID" value="KAH6697050.1"/>
    <property type="molecule type" value="Genomic_DNA"/>
</dbReference>
<dbReference type="AlphaFoldDB" id="A0A9P8VK74"/>
<reference evidence="2" key="1">
    <citation type="journal article" date="2021" name="Nat. Commun.">
        <title>Genetic determinants of endophytism in the Arabidopsis root mycobiome.</title>
        <authorList>
            <person name="Mesny F."/>
            <person name="Miyauchi S."/>
            <person name="Thiergart T."/>
            <person name="Pickel B."/>
            <person name="Atanasova L."/>
            <person name="Karlsson M."/>
            <person name="Huettel B."/>
            <person name="Barry K.W."/>
            <person name="Haridas S."/>
            <person name="Chen C."/>
            <person name="Bauer D."/>
            <person name="Andreopoulos W."/>
            <person name="Pangilinan J."/>
            <person name="LaButti K."/>
            <person name="Riley R."/>
            <person name="Lipzen A."/>
            <person name="Clum A."/>
            <person name="Drula E."/>
            <person name="Henrissat B."/>
            <person name="Kohler A."/>
            <person name="Grigoriev I.V."/>
            <person name="Martin F.M."/>
            <person name="Hacquard S."/>
        </authorList>
    </citation>
    <scope>NUCLEOTIDE SEQUENCE</scope>
    <source>
        <strain evidence="2">MPI-SDFR-AT-0117</strain>
    </source>
</reference>
<evidence type="ECO:0000259" key="1">
    <source>
        <dbReference type="Pfam" id="PF20150"/>
    </source>
</evidence>
<dbReference type="PANTHER" id="PTHR35910:SF1">
    <property type="entry name" value="2EXR DOMAIN-CONTAINING PROTEIN"/>
    <property type="match status" value="1"/>
</dbReference>
<protein>
    <recommendedName>
        <fullName evidence="1">2EXR domain-containing protein</fullName>
    </recommendedName>
</protein>
<evidence type="ECO:0000313" key="2">
    <source>
        <dbReference type="EMBL" id="KAH6697050.1"/>
    </source>
</evidence>
<dbReference type="OrthoDB" id="3540486at2759"/>
<evidence type="ECO:0000313" key="3">
    <source>
        <dbReference type="Proteomes" id="UP000770015"/>
    </source>
</evidence>
<proteinExistence type="predicted"/>
<organism evidence="2 3">
    <name type="scientific">Plectosphaerella plurivora</name>
    <dbReference type="NCBI Taxonomy" id="936078"/>
    <lineage>
        <taxon>Eukaryota</taxon>
        <taxon>Fungi</taxon>
        <taxon>Dikarya</taxon>
        <taxon>Ascomycota</taxon>
        <taxon>Pezizomycotina</taxon>
        <taxon>Sordariomycetes</taxon>
        <taxon>Hypocreomycetidae</taxon>
        <taxon>Glomerellales</taxon>
        <taxon>Plectosphaerellaceae</taxon>
        <taxon>Plectosphaerella</taxon>
    </lineage>
</organism>